<dbReference type="GO" id="GO:0045892">
    <property type="term" value="P:negative regulation of DNA-templated transcription"/>
    <property type="evidence" value="ECO:0007669"/>
    <property type="project" value="TreeGrafter"/>
</dbReference>
<dbReference type="Gene3D" id="3.30.1490.190">
    <property type="match status" value="1"/>
</dbReference>
<keyword evidence="5" id="KW-0238">DNA-binding</keyword>
<feature type="binding site" evidence="7">
    <location>
        <position position="129"/>
    </location>
    <ligand>
        <name>Zn(2+)</name>
        <dbReference type="ChEBI" id="CHEBI:29105"/>
    </ligand>
</feature>
<organism evidence="9 10">
    <name type="scientific">Enterovirga rhinocerotis</name>
    <dbReference type="NCBI Taxonomy" id="1339210"/>
    <lineage>
        <taxon>Bacteria</taxon>
        <taxon>Pseudomonadati</taxon>
        <taxon>Pseudomonadota</taxon>
        <taxon>Alphaproteobacteria</taxon>
        <taxon>Hyphomicrobiales</taxon>
        <taxon>Methylobacteriaceae</taxon>
        <taxon>Enterovirga</taxon>
    </lineage>
</organism>
<feature type="region of interest" description="Disordered" evidence="8">
    <location>
        <begin position="1"/>
        <end position="29"/>
    </location>
</feature>
<feature type="compositionally biased region" description="Basic and acidic residues" evidence="8">
    <location>
        <begin position="1"/>
        <end position="24"/>
    </location>
</feature>
<keyword evidence="2" id="KW-0678">Repressor</keyword>
<keyword evidence="7" id="KW-0479">Metal-binding</keyword>
<name>A0A4R7C5F6_9HYPH</name>
<evidence type="ECO:0000256" key="6">
    <source>
        <dbReference type="ARBA" id="ARBA00023163"/>
    </source>
</evidence>
<reference evidence="9 10" key="1">
    <citation type="submission" date="2019-03" db="EMBL/GenBank/DDBJ databases">
        <title>Genomic Encyclopedia of Type Strains, Phase IV (KMG-IV): sequencing the most valuable type-strain genomes for metagenomic binning, comparative biology and taxonomic classification.</title>
        <authorList>
            <person name="Goeker M."/>
        </authorList>
    </citation>
    <scope>NUCLEOTIDE SEQUENCE [LARGE SCALE GENOMIC DNA]</scope>
    <source>
        <strain evidence="9 10">DSM 25903</strain>
    </source>
</reference>
<keyword evidence="4" id="KW-0805">Transcription regulation</keyword>
<evidence type="ECO:0000256" key="7">
    <source>
        <dbReference type="PIRSR" id="PIRSR602481-1"/>
    </source>
</evidence>
<keyword evidence="6" id="KW-0804">Transcription</keyword>
<evidence type="ECO:0000256" key="8">
    <source>
        <dbReference type="SAM" id="MobiDB-lite"/>
    </source>
</evidence>
<sequence length="176" mass="18945">MPDPHRHDHDHDHHHAHAGHDHGPCGHSDPAAFMRHAEEICRAKGTQLTPLRRRVLEALAAAERPLGAYDLVERLGRERRIAPISVYRVLDVLIEAGLIHRIATRNTYLPCNHAHESHAATVFLVCSSCGGVDEVTSDEIAASLTGTAAATGFRPGARAVEVEGECAGCQAAASPR</sequence>
<evidence type="ECO:0000313" key="9">
    <source>
        <dbReference type="EMBL" id="TDR93293.1"/>
    </source>
</evidence>
<accession>A0A4R7C5F6</accession>
<evidence type="ECO:0000256" key="5">
    <source>
        <dbReference type="ARBA" id="ARBA00023125"/>
    </source>
</evidence>
<dbReference type="InterPro" id="IPR002481">
    <property type="entry name" value="FUR"/>
</dbReference>
<dbReference type="Pfam" id="PF01475">
    <property type="entry name" value="FUR"/>
    <property type="match status" value="1"/>
</dbReference>
<dbReference type="PANTHER" id="PTHR33202:SF6">
    <property type="entry name" value="ZINC UPTAKE REGULATION PROTEIN"/>
    <property type="match status" value="1"/>
</dbReference>
<dbReference type="InterPro" id="IPR043135">
    <property type="entry name" value="Fur_C"/>
</dbReference>
<feature type="binding site" evidence="7">
    <location>
        <position position="169"/>
    </location>
    <ligand>
        <name>Zn(2+)</name>
        <dbReference type="ChEBI" id="CHEBI:29105"/>
    </ligand>
</feature>
<keyword evidence="3 7" id="KW-0862">Zinc</keyword>
<evidence type="ECO:0000256" key="2">
    <source>
        <dbReference type="ARBA" id="ARBA00022491"/>
    </source>
</evidence>
<dbReference type="Proteomes" id="UP000295122">
    <property type="component" value="Unassembled WGS sequence"/>
</dbReference>
<evidence type="ECO:0000256" key="1">
    <source>
        <dbReference type="ARBA" id="ARBA00007957"/>
    </source>
</evidence>
<evidence type="ECO:0000313" key="10">
    <source>
        <dbReference type="Proteomes" id="UP000295122"/>
    </source>
</evidence>
<gene>
    <name evidence="9" type="ORF">EV668_0549</name>
</gene>
<feature type="binding site" evidence="7">
    <location>
        <position position="126"/>
    </location>
    <ligand>
        <name>Zn(2+)</name>
        <dbReference type="ChEBI" id="CHEBI:29105"/>
    </ligand>
</feature>
<dbReference type="GO" id="GO:0003700">
    <property type="term" value="F:DNA-binding transcription factor activity"/>
    <property type="evidence" value="ECO:0007669"/>
    <property type="project" value="InterPro"/>
</dbReference>
<dbReference type="GO" id="GO:0008270">
    <property type="term" value="F:zinc ion binding"/>
    <property type="evidence" value="ECO:0007669"/>
    <property type="project" value="TreeGrafter"/>
</dbReference>
<comment type="similarity">
    <text evidence="1">Belongs to the Fur family.</text>
</comment>
<dbReference type="Gene3D" id="1.10.10.10">
    <property type="entry name" value="Winged helix-like DNA-binding domain superfamily/Winged helix DNA-binding domain"/>
    <property type="match status" value="1"/>
</dbReference>
<dbReference type="InterPro" id="IPR036388">
    <property type="entry name" value="WH-like_DNA-bd_sf"/>
</dbReference>
<dbReference type="GO" id="GO:1900376">
    <property type="term" value="P:regulation of secondary metabolite biosynthetic process"/>
    <property type="evidence" value="ECO:0007669"/>
    <property type="project" value="TreeGrafter"/>
</dbReference>
<dbReference type="RefSeq" id="WP_245512790.1">
    <property type="nucleotide sequence ID" value="NZ_SNZR01000011.1"/>
</dbReference>
<proteinExistence type="inferred from homology"/>
<protein>
    <submittedName>
        <fullName evidence="9">Fur family zinc uptake transcriptional regulator</fullName>
    </submittedName>
</protein>
<keyword evidence="10" id="KW-1185">Reference proteome</keyword>
<evidence type="ECO:0000256" key="3">
    <source>
        <dbReference type="ARBA" id="ARBA00022833"/>
    </source>
</evidence>
<dbReference type="PANTHER" id="PTHR33202">
    <property type="entry name" value="ZINC UPTAKE REGULATION PROTEIN"/>
    <property type="match status" value="1"/>
</dbReference>
<feature type="binding site" evidence="7">
    <location>
        <position position="166"/>
    </location>
    <ligand>
        <name>Zn(2+)</name>
        <dbReference type="ChEBI" id="CHEBI:29105"/>
    </ligand>
</feature>
<comment type="caution">
    <text evidence="9">The sequence shown here is derived from an EMBL/GenBank/DDBJ whole genome shotgun (WGS) entry which is preliminary data.</text>
</comment>
<dbReference type="SUPFAM" id="SSF46785">
    <property type="entry name" value="Winged helix' DNA-binding domain"/>
    <property type="match status" value="1"/>
</dbReference>
<dbReference type="GO" id="GO:0000976">
    <property type="term" value="F:transcription cis-regulatory region binding"/>
    <property type="evidence" value="ECO:0007669"/>
    <property type="project" value="TreeGrafter"/>
</dbReference>
<dbReference type="EMBL" id="SNZR01000011">
    <property type="protein sequence ID" value="TDR93293.1"/>
    <property type="molecule type" value="Genomic_DNA"/>
</dbReference>
<dbReference type="GO" id="GO:0005829">
    <property type="term" value="C:cytosol"/>
    <property type="evidence" value="ECO:0007669"/>
    <property type="project" value="TreeGrafter"/>
</dbReference>
<dbReference type="AlphaFoldDB" id="A0A4R7C5F6"/>
<comment type="cofactor">
    <cofactor evidence="7">
        <name>Zn(2+)</name>
        <dbReference type="ChEBI" id="CHEBI:29105"/>
    </cofactor>
    <text evidence="7">Binds 1 zinc ion per subunit.</text>
</comment>
<dbReference type="InterPro" id="IPR036390">
    <property type="entry name" value="WH_DNA-bd_sf"/>
</dbReference>
<evidence type="ECO:0000256" key="4">
    <source>
        <dbReference type="ARBA" id="ARBA00023015"/>
    </source>
</evidence>